<dbReference type="GO" id="GO:0003968">
    <property type="term" value="F:RNA-directed RNA polymerase activity"/>
    <property type="evidence" value="ECO:0007669"/>
    <property type="project" value="InterPro"/>
</dbReference>
<dbReference type="GO" id="GO:0006351">
    <property type="term" value="P:DNA-templated transcription"/>
    <property type="evidence" value="ECO:0007669"/>
    <property type="project" value="InterPro"/>
</dbReference>
<name>A0A1L3KLX3_9VIRU</name>
<dbReference type="InterPro" id="IPR007094">
    <property type="entry name" value="RNA-dir_pol_PSvirus"/>
</dbReference>
<proteinExistence type="predicted"/>
<dbReference type="PROSITE" id="PS50507">
    <property type="entry name" value="RDRP_SSRNA_POS"/>
    <property type="match status" value="1"/>
</dbReference>
<reference evidence="5" key="1">
    <citation type="journal article" date="2016" name="Nature">
        <title>Redefining the invertebrate RNA virosphere.</title>
        <authorList>
            <person name="Shi M."/>
            <person name="Lin X.D."/>
            <person name="Tian J.H."/>
            <person name="Chen L.J."/>
            <person name="Chen X."/>
            <person name="Li C.X."/>
            <person name="Qin X.C."/>
            <person name="Li J."/>
            <person name="Cao J.P."/>
            <person name="Eden J.S."/>
            <person name="Buchmann J."/>
            <person name="Wang W."/>
            <person name="Xu J."/>
            <person name="Holmes E.C."/>
            <person name="Zhang Y.Z."/>
        </authorList>
    </citation>
    <scope>NUCLEOTIDE SEQUENCE</scope>
    <source>
        <strain evidence="5">WHSFII41391</strain>
    </source>
</reference>
<dbReference type="GO" id="GO:0003723">
    <property type="term" value="F:RNA binding"/>
    <property type="evidence" value="ECO:0007669"/>
    <property type="project" value="InterPro"/>
</dbReference>
<keyword evidence="3" id="KW-0693">Viral RNA replication</keyword>
<sequence>MLKFQNKIRKELLNMMNKKVIMDYLHKLNKLLGVSGTSSELESDETSFKTLQSYAFHDPLFLPLKPIAASMSEVDGYEDGNKVPLDSKTLLWEKSLLEFLYAVGLKYYGLPKFDYSLANEDEYERMDYWVNFRKQGRLVTPNATKSRLEALAEYKKPPVSKLTWKQPNMVDVMNMLSRIFGRNIFLNPTPKGSIPFQKKNTNVGYPYFKNSKTKASKDGPTYAQICLNDAKSLVLPNYTEGSGMNWPSDTLKSDQQSGYDWSEGLKEFKFDSNANKYVIVVMPKMKDSKSRLIIAAASTATMPEVMMVLPMMGQLAQSPVFMGYKSTVELVAYLKKLYKAVSSNEKWMAFNLDWSGFDMSVTKDEQFMAALVINEILGNDKAKNWFAGGAANMINAPMWNYDPGSDTKQVMYNAAGRIMSGNGKTNVYGGMMNAMRMEGALFNVSSFRSSVWSLFNNHQITPLSVMGDDALVVLTGGVKELMSMNSAMTKMTGMDRQSPKDAMGIFFLQQSVTGKGWSSPSVSYFSKLFWSETKPNLGPFLTCMAQLSLIENFNTELNPEKYLLIWTLYKLDKFGLHINVSVDTFRNQLAREALAIGNQTVMSLMWDGDPMKEDRFDNDENVSSKWLKNMRRLIDKALEMGKAGKFDEFKPYLEKYYYKSE</sequence>
<feature type="domain" description="RdRp catalytic" evidence="4">
    <location>
        <begin position="347"/>
        <end position="482"/>
    </location>
</feature>
<evidence type="ECO:0000259" key="4">
    <source>
        <dbReference type="PROSITE" id="PS50507"/>
    </source>
</evidence>
<evidence type="ECO:0000256" key="1">
    <source>
        <dbReference type="ARBA" id="ARBA00022679"/>
    </source>
</evidence>
<dbReference type="Pfam" id="PF00680">
    <property type="entry name" value="RdRP_1"/>
    <property type="match status" value="1"/>
</dbReference>
<dbReference type="EMBL" id="KX884200">
    <property type="protein sequence ID" value="APG78315.1"/>
    <property type="molecule type" value="Genomic_RNA"/>
</dbReference>
<dbReference type="SUPFAM" id="SSF56672">
    <property type="entry name" value="DNA/RNA polymerases"/>
    <property type="match status" value="1"/>
</dbReference>
<keyword evidence="1" id="KW-0808">Transferase</keyword>
<dbReference type="InterPro" id="IPR001205">
    <property type="entry name" value="RNA-dir_pol_C"/>
</dbReference>
<protein>
    <submittedName>
        <fullName evidence="5">RdRp</fullName>
    </submittedName>
</protein>
<evidence type="ECO:0000256" key="3">
    <source>
        <dbReference type="ARBA" id="ARBA00022953"/>
    </source>
</evidence>
<evidence type="ECO:0000256" key="2">
    <source>
        <dbReference type="ARBA" id="ARBA00022695"/>
    </source>
</evidence>
<organism evidence="5">
    <name type="scientific">Hubei picobirna-like virus 1</name>
    <dbReference type="NCBI Taxonomy" id="1923084"/>
    <lineage>
        <taxon>Viruses</taxon>
        <taxon>Riboviria</taxon>
    </lineage>
</organism>
<accession>A0A1L3KLX3</accession>
<keyword evidence="2" id="KW-0548">Nucleotidyltransferase</keyword>
<dbReference type="InterPro" id="IPR043502">
    <property type="entry name" value="DNA/RNA_pol_sf"/>
</dbReference>
<evidence type="ECO:0000313" key="5">
    <source>
        <dbReference type="EMBL" id="APG78315.1"/>
    </source>
</evidence>
<dbReference type="GO" id="GO:0039694">
    <property type="term" value="P:viral RNA genome replication"/>
    <property type="evidence" value="ECO:0007669"/>
    <property type="project" value="InterPro"/>
</dbReference>